<keyword evidence="3" id="KW-0813">Transport</keyword>
<gene>
    <name evidence="5" type="ORF">KDL01_13370</name>
</gene>
<organism evidence="5 6">
    <name type="scientific">Actinospica durhamensis</name>
    <dbReference type="NCBI Taxonomy" id="1508375"/>
    <lineage>
        <taxon>Bacteria</taxon>
        <taxon>Bacillati</taxon>
        <taxon>Actinomycetota</taxon>
        <taxon>Actinomycetes</taxon>
        <taxon>Catenulisporales</taxon>
        <taxon>Actinospicaceae</taxon>
        <taxon>Actinospica</taxon>
    </lineage>
</organism>
<accession>A0A941EUQ4</accession>
<comment type="similarity">
    <text evidence="2">Belongs to the bacterial solute-binding protein 1 family.</text>
</comment>
<dbReference type="EMBL" id="JAGSOG010000053">
    <property type="protein sequence ID" value="MBR7834259.1"/>
    <property type="molecule type" value="Genomic_DNA"/>
</dbReference>
<evidence type="ECO:0000256" key="3">
    <source>
        <dbReference type="ARBA" id="ARBA00022448"/>
    </source>
</evidence>
<dbReference type="InterPro" id="IPR050490">
    <property type="entry name" value="Bact_solute-bd_prot1"/>
</dbReference>
<keyword evidence="6" id="KW-1185">Reference proteome</keyword>
<sequence length="456" mass="49326">MSDLTAAHEPIEIDVWLAVSPKIPGTDEYSLPGFGYARVEAAESFNRAHPQYRVKTRMVDFRALPEEVGVAVASGNPPDIAEYNYSSTQVALDMRARNGDPLFAPIQRAIGGRTEILGEPVVIDDLLPAVRNYFSLGGELVSMPSILSTNVLFGNKDILERAGVERMPATWQELQDACAAIAKLPDGPAHGAAWPIYGWLFHMEIAGQGALFCNHDNGRSGRSTRVFFDSPEMLNYVRWLKSLYDHGYYHYTGEPRDYFAGMEAFARQEVAFAVTSSAVSQAMADAAAEGGFGLLVGQLPRHDARSSPGGALGGHSFFLTAGLPKEKEDGALAFLQHQLNLQHAVARTNDRSLPLTIPAHDQVMADAWVEPHPGFRIATEQVTSADLTPVAAGPMLGNLNGVNTPATYALEDVLLRGADPKSRFRAATEEAQLVLDHHNAAALAYPPVTPEVLRGG</sequence>
<dbReference type="SUPFAM" id="SSF53850">
    <property type="entry name" value="Periplasmic binding protein-like II"/>
    <property type="match status" value="1"/>
</dbReference>
<comment type="subcellular location">
    <subcellularLocation>
        <location evidence="1">Cell envelope</location>
    </subcellularLocation>
</comment>
<evidence type="ECO:0000256" key="1">
    <source>
        <dbReference type="ARBA" id="ARBA00004196"/>
    </source>
</evidence>
<dbReference type="PANTHER" id="PTHR43649">
    <property type="entry name" value="ARABINOSE-BINDING PROTEIN-RELATED"/>
    <property type="match status" value="1"/>
</dbReference>
<dbReference type="RefSeq" id="WP_212528780.1">
    <property type="nucleotide sequence ID" value="NZ_JAGSOG010000053.1"/>
</dbReference>
<dbReference type="GO" id="GO:0030313">
    <property type="term" value="C:cell envelope"/>
    <property type="evidence" value="ECO:0007669"/>
    <property type="project" value="UniProtKB-SubCell"/>
</dbReference>
<protein>
    <submittedName>
        <fullName evidence="5">Extracellular solute-binding protein</fullName>
    </submittedName>
</protein>
<comment type="caution">
    <text evidence="5">The sequence shown here is derived from an EMBL/GenBank/DDBJ whole genome shotgun (WGS) entry which is preliminary data.</text>
</comment>
<evidence type="ECO:0000313" key="6">
    <source>
        <dbReference type="Proteomes" id="UP000675781"/>
    </source>
</evidence>
<proteinExistence type="inferred from homology"/>
<dbReference type="Gene3D" id="3.40.190.10">
    <property type="entry name" value="Periplasmic binding protein-like II"/>
    <property type="match status" value="2"/>
</dbReference>
<evidence type="ECO:0000256" key="4">
    <source>
        <dbReference type="ARBA" id="ARBA00022729"/>
    </source>
</evidence>
<dbReference type="Pfam" id="PF13416">
    <property type="entry name" value="SBP_bac_8"/>
    <property type="match status" value="1"/>
</dbReference>
<keyword evidence="4" id="KW-0732">Signal</keyword>
<evidence type="ECO:0000313" key="5">
    <source>
        <dbReference type="EMBL" id="MBR7834259.1"/>
    </source>
</evidence>
<dbReference type="AlphaFoldDB" id="A0A941EUQ4"/>
<dbReference type="Proteomes" id="UP000675781">
    <property type="component" value="Unassembled WGS sequence"/>
</dbReference>
<dbReference type="InterPro" id="IPR006059">
    <property type="entry name" value="SBP"/>
</dbReference>
<reference evidence="5" key="1">
    <citation type="submission" date="2021-04" db="EMBL/GenBank/DDBJ databases">
        <title>Genome based classification of Actinospica acidithermotolerans sp. nov., an actinobacterium isolated from an Indonesian hot spring.</title>
        <authorList>
            <person name="Kusuma A.B."/>
            <person name="Putra K.E."/>
            <person name="Nafisah S."/>
            <person name="Loh J."/>
            <person name="Nouioui I."/>
            <person name="Goodfellow M."/>
        </authorList>
    </citation>
    <scope>NUCLEOTIDE SEQUENCE</scope>
    <source>
        <strain evidence="5">CSCA 57</strain>
    </source>
</reference>
<evidence type="ECO:0000256" key="2">
    <source>
        <dbReference type="ARBA" id="ARBA00008520"/>
    </source>
</evidence>
<dbReference type="PANTHER" id="PTHR43649:SF31">
    <property type="entry name" value="SN-GLYCEROL-3-PHOSPHATE-BINDING PERIPLASMIC PROTEIN UGPB"/>
    <property type="match status" value="1"/>
</dbReference>
<name>A0A941EUQ4_9ACTN</name>